<feature type="transmembrane region" description="Helical" evidence="1">
    <location>
        <begin position="254"/>
        <end position="278"/>
    </location>
</feature>
<accession>A0A1Q3C5B1</accession>
<dbReference type="EMBL" id="BDDD01001340">
    <property type="protein sequence ID" value="GAV75278.1"/>
    <property type="molecule type" value="Genomic_DNA"/>
</dbReference>
<organism evidence="2 3">
    <name type="scientific">Cephalotus follicularis</name>
    <name type="common">Albany pitcher plant</name>
    <dbReference type="NCBI Taxonomy" id="3775"/>
    <lineage>
        <taxon>Eukaryota</taxon>
        <taxon>Viridiplantae</taxon>
        <taxon>Streptophyta</taxon>
        <taxon>Embryophyta</taxon>
        <taxon>Tracheophyta</taxon>
        <taxon>Spermatophyta</taxon>
        <taxon>Magnoliopsida</taxon>
        <taxon>eudicotyledons</taxon>
        <taxon>Gunneridae</taxon>
        <taxon>Pentapetalae</taxon>
        <taxon>rosids</taxon>
        <taxon>fabids</taxon>
        <taxon>Oxalidales</taxon>
        <taxon>Cephalotaceae</taxon>
        <taxon>Cephalotus</taxon>
    </lineage>
</organism>
<dbReference type="AlphaFoldDB" id="A0A1Q3C5B1"/>
<evidence type="ECO:0000313" key="2">
    <source>
        <dbReference type="EMBL" id="GAV75278.1"/>
    </source>
</evidence>
<name>A0A1Q3C5B1_CEPFO</name>
<dbReference type="Proteomes" id="UP000187406">
    <property type="component" value="Unassembled WGS sequence"/>
</dbReference>
<sequence>MAGMIILNDAQLRRLAKLIRKQEEQLIYNIKFESENDQGTYLNDCRANYNTAMEILDSGNKLVKEFNDDTARSSIAHDIYSTIEGSLNSAFQWVRNYTLRKSYLQKIKKFSTGAIDIVKTLDPKDTAFAKDLAQAADDYKKAMWELNKKCMSARSQAVANMFDQMGKRATMDALIERAQKKLNLSGSFDKLSDKDKIRVYEKVMDISGEEKLVSNAITKIFGAAGVALLLFTAGMMVWDIYTSDHKIRTATHDAVVAAASFAGAWVGEFIGTIAASALVGTETFAAAAIVAVAGLAFSFAGAVILGLFAGWLIDSILSSGPSNKPLSTDGLRCYVAPMPDGVALAHQIAHTD</sequence>
<reference evidence="3" key="1">
    <citation type="submission" date="2016-04" db="EMBL/GenBank/DDBJ databases">
        <title>Cephalotus genome sequencing.</title>
        <authorList>
            <person name="Fukushima K."/>
            <person name="Hasebe M."/>
            <person name="Fang X."/>
        </authorList>
    </citation>
    <scope>NUCLEOTIDE SEQUENCE [LARGE SCALE GENOMIC DNA]</scope>
    <source>
        <strain evidence="3">cv. St1</strain>
    </source>
</reference>
<feature type="transmembrane region" description="Helical" evidence="1">
    <location>
        <begin position="284"/>
        <end position="313"/>
    </location>
</feature>
<evidence type="ECO:0000256" key="1">
    <source>
        <dbReference type="SAM" id="Phobius"/>
    </source>
</evidence>
<keyword evidence="1" id="KW-0472">Membrane</keyword>
<keyword evidence="1" id="KW-0812">Transmembrane</keyword>
<comment type="caution">
    <text evidence="2">The sequence shown here is derived from an EMBL/GenBank/DDBJ whole genome shotgun (WGS) entry which is preliminary data.</text>
</comment>
<protein>
    <submittedName>
        <fullName evidence="2">Uncharacterized protein</fullName>
    </submittedName>
</protein>
<gene>
    <name evidence="2" type="ORF">CFOL_v3_18757</name>
</gene>
<feature type="transmembrane region" description="Helical" evidence="1">
    <location>
        <begin position="220"/>
        <end position="242"/>
    </location>
</feature>
<evidence type="ECO:0000313" key="3">
    <source>
        <dbReference type="Proteomes" id="UP000187406"/>
    </source>
</evidence>
<keyword evidence="3" id="KW-1185">Reference proteome</keyword>
<proteinExistence type="predicted"/>
<keyword evidence="1" id="KW-1133">Transmembrane helix</keyword>
<dbReference type="InParanoid" id="A0A1Q3C5B1"/>
<dbReference type="OrthoDB" id="1618314at2759"/>